<feature type="region of interest" description="Disordered" evidence="1">
    <location>
        <begin position="26"/>
        <end position="60"/>
    </location>
</feature>
<evidence type="ECO:0000313" key="3">
    <source>
        <dbReference type="EMBL" id="MPY62240.1"/>
    </source>
</evidence>
<evidence type="ECO:0008006" key="5">
    <source>
        <dbReference type="Google" id="ProtNLM"/>
    </source>
</evidence>
<evidence type="ECO:0000256" key="1">
    <source>
        <dbReference type="SAM" id="MobiDB-lite"/>
    </source>
</evidence>
<sequence length="127" mass="13171">MRLRAAGGAVAAVGVAVIALTAPSPAVAATGGGTPQSGDRGTQVTGVRAAQDPSPGRYRVDGARIRTRPDLASPTVGKGYTSQGSTAHCRVVINDQEEWYHHTNTATNVTGWSRHDVLIPVWAVPDC</sequence>
<gene>
    <name evidence="3" type="ORF">FNH08_35385</name>
</gene>
<dbReference type="RefSeq" id="WP_152775613.1">
    <property type="nucleotide sequence ID" value="NZ_VJZC01000387.1"/>
</dbReference>
<comment type="caution">
    <text evidence="3">The sequence shown here is derived from an EMBL/GenBank/DDBJ whole genome shotgun (WGS) entry which is preliminary data.</text>
</comment>
<organism evidence="3 4">
    <name type="scientific">Streptomyces spongiae</name>
    <dbReference type="NCBI Taxonomy" id="565072"/>
    <lineage>
        <taxon>Bacteria</taxon>
        <taxon>Bacillati</taxon>
        <taxon>Actinomycetota</taxon>
        <taxon>Actinomycetes</taxon>
        <taxon>Kitasatosporales</taxon>
        <taxon>Streptomycetaceae</taxon>
        <taxon>Streptomyces</taxon>
    </lineage>
</organism>
<protein>
    <recommendedName>
        <fullName evidence="5">SH3 domain-containing protein</fullName>
    </recommendedName>
</protein>
<feature type="compositionally biased region" description="Polar residues" evidence="1">
    <location>
        <begin position="36"/>
        <end position="45"/>
    </location>
</feature>
<evidence type="ECO:0000313" key="4">
    <source>
        <dbReference type="Proteomes" id="UP000400924"/>
    </source>
</evidence>
<feature type="chain" id="PRO_5024362137" description="SH3 domain-containing protein" evidence="2">
    <location>
        <begin position="29"/>
        <end position="127"/>
    </location>
</feature>
<accession>A0A5N8XS52</accession>
<feature type="signal peptide" evidence="2">
    <location>
        <begin position="1"/>
        <end position="28"/>
    </location>
</feature>
<reference evidence="3 4" key="1">
    <citation type="submission" date="2019-07" db="EMBL/GenBank/DDBJ databases">
        <title>New species of Amycolatopsis and Streptomyces.</title>
        <authorList>
            <person name="Duangmal K."/>
            <person name="Teo W.F.A."/>
            <person name="Lipun K."/>
        </authorList>
    </citation>
    <scope>NUCLEOTIDE SEQUENCE [LARGE SCALE GENOMIC DNA]</scope>
    <source>
        <strain evidence="3 4">NBRC 106415</strain>
    </source>
</reference>
<keyword evidence="2" id="KW-0732">Signal</keyword>
<dbReference type="OrthoDB" id="3694515at2"/>
<evidence type="ECO:0000256" key="2">
    <source>
        <dbReference type="SAM" id="SignalP"/>
    </source>
</evidence>
<proteinExistence type="predicted"/>
<name>A0A5N8XS52_9ACTN</name>
<dbReference type="EMBL" id="VJZC01000387">
    <property type="protein sequence ID" value="MPY62240.1"/>
    <property type="molecule type" value="Genomic_DNA"/>
</dbReference>
<keyword evidence="4" id="KW-1185">Reference proteome</keyword>
<dbReference type="Proteomes" id="UP000400924">
    <property type="component" value="Unassembled WGS sequence"/>
</dbReference>
<dbReference type="AlphaFoldDB" id="A0A5N8XS52"/>